<dbReference type="GO" id="GO:0003991">
    <property type="term" value="F:acetylglutamate kinase activity"/>
    <property type="evidence" value="ECO:0007669"/>
    <property type="project" value="UniProtKB-UniRule"/>
</dbReference>
<dbReference type="UniPathway" id="UPA00068">
    <property type="reaction ID" value="UER00107"/>
</dbReference>
<keyword evidence="9" id="KW-0963">Cytoplasm</keyword>
<dbReference type="CDD" id="cd04250">
    <property type="entry name" value="AAK_NAGK-C"/>
    <property type="match status" value="1"/>
</dbReference>
<proteinExistence type="inferred from homology"/>
<comment type="similarity">
    <text evidence="9">Belongs to the acetylglutamate kinase family. ArgB subfamily.</text>
</comment>
<dbReference type="RefSeq" id="WP_125990601.1">
    <property type="nucleotide sequence ID" value="NZ_CP046640.1"/>
</dbReference>
<dbReference type="GO" id="GO:0042450">
    <property type="term" value="P:L-arginine biosynthetic process via ornithine"/>
    <property type="evidence" value="ECO:0007669"/>
    <property type="project" value="UniProtKB-UniRule"/>
</dbReference>
<evidence type="ECO:0000256" key="3">
    <source>
        <dbReference type="ARBA" id="ARBA00022605"/>
    </source>
</evidence>
<feature type="site" description="Transition state stabilizer" evidence="9">
    <location>
        <position position="29"/>
    </location>
</feature>
<keyword evidence="2 9" id="KW-0055">Arginine biosynthesis</keyword>
<evidence type="ECO:0000256" key="7">
    <source>
        <dbReference type="ARBA" id="ARBA00022840"/>
    </source>
</evidence>
<accession>A0A8A7KE62</accession>
<sequence length="288" mass="31569">MEKYIKKACVLIEALPYIRQFYGKTFVIKYGGSIMTNDRLKKHVIEDITLLKYVGVNPVIVHGGGPAINETLSRLNIESKFINGLRVTDKETMEIVEMVLAAKINKEIVALINEMRGEAVGICGKDGDLIKARKLDAVQETDLGYVGLVEKINPEIVNRLIADGYIPVIAPIGTDGKGNSYNINADTVAGKLAVALGAEKLIFLTDVNGLRHDPEDEDSRVSALRISEVKEWIASKKIKGGMLPKVKACMEAVLNGVQRTHMLNGLISHTILLEIFTDQGIGTMILED</sequence>
<keyword evidence="12" id="KW-1185">Reference proteome</keyword>
<evidence type="ECO:0000256" key="5">
    <source>
        <dbReference type="ARBA" id="ARBA00022741"/>
    </source>
</evidence>
<keyword evidence="5 9" id="KW-0547">Nucleotide-binding</keyword>
<evidence type="ECO:0000256" key="1">
    <source>
        <dbReference type="ARBA" id="ARBA00004828"/>
    </source>
</evidence>
<keyword evidence="4 9" id="KW-0808">Transferase</keyword>
<evidence type="ECO:0000313" key="12">
    <source>
        <dbReference type="Proteomes" id="UP000665020"/>
    </source>
</evidence>
<evidence type="ECO:0000256" key="6">
    <source>
        <dbReference type="ARBA" id="ARBA00022777"/>
    </source>
</evidence>
<dbReference type="InterPro" id="IPR001057">
    <property type="entry name" value="Glu/AcGlu_kinase"/>
</dbReference>
<dbReference type="InterPro" id="IPR036393">
    <property type="entry name" value="AceGlu_kinase-like_sf"/>
</dbReference>
<dbReference type="Pfam" id="PF00696">
    <property type="entry name" value="AA_kinase"/>
    <property type="match status" value="1"/>
</dbReference>
<comment type="catalytic activity">
    <reaction evidence="8 9">
        <text>N-acetyl-L-glutamate + ATP = N-acetyl-L-glutamyl 5-phosphate + ADP</text>
        <dbReference type="Rhea" id="RHEA:14629"/>
        <dbReference type="ChEBI" id="CHEBI:30616"/>
        <dbReference type="ChEBI" id="CHEBI:44337"/>
        <dbReference type="ChEBI" id="CHEBI:57936"/>
        <dbReference type="ChEBI" id="CHEBI:456216"/>
        <dbReference type="EC" id="2.7.2.8"/>
    </reaction>
</comment>
<feature type="binding site" evidence="9">
    <location>
        <position position="182"/>
    </location>
    <ligand>
        <name>substrate</name>
    </ligand>
</feature>
<dbReference type="InterPro" id="IPR037528">
    <property type="entry name" value="ArgB"/>
</dbReference>
<dbReference type="PANTHER" id="PTHR23342">
    <property type="entry name" value="N-ACETYLGLUTAMATE SYNTHASE"/>
    <property type="match status" value="1"/>
</dbReference>
<evidence type="ECO:0000256" key="4">
    <source>
        <dbReference type="ARBA" id="ARBA00022679"/>
    </source>
</evidence>
<feature type="binding site" evidence="9">
    <location>
        <position position="86"/>
    </location>
    <ligand>
        <name>substrate</name>
    </ligand>
</feature>
<evidence type="ECO:0000256" key="9">
    <source>
        <dbReference type="HAMAP-Rule" id="MF_00082"/>
    </source>
</evidence>
<dbReference type="HAMAP" id="MF_00082">
    <property type="entry name" value="ArgB"/>
    <property type="match status" value="1"/>
</dbReference>
<evidence type="ECO:0000259" key="10">
    <source>
        <dbReference type="Pfam" id="PF00696"/>
    </source>
</evidence>
<dbReference type="Gene3D" id="3.40.1160.10">
    <property type="entry name" value="Acetylglutamate kinase-like"/>
    <property type="match status" value="1"/>
</dbReference>
<name>A0A8A7KE62_9FIRM</name>
<feature type="domain" description="Aspartate/glutamate/uridylate kinase" evidence="10">
    <location>
        <begin position="24"/>
        <end position="264"/>
    </location>
</feature>
<comment type="subcellular location">
    <subcellularLocation>
        <location evidence="9">Cytoplasm</location>
    </subcellularLocation>
</comment>
<keyword evidence="6 9" id="KW-0418">Kinase</keyword>
<dbReference type="FunFam" id="3.40.1160.10:FF:000004">
    <property type="entry name" value="Acetylglutamate kinase"/>
    <property type="match status" value="1"/>
</dbReference>
<dbReference type="PIRSF" id="PIRSF000728">
    <property type="entry name" value="NAGK"/>
    <property type="match status" value="1"/>
</dbReference>
<feature type="binding site" evidence="9">
    <location>
        <begin position="64"/>
        <end position="65"/>
    </location>
    <ligand>
        <name>substrate</name>
    </ligand>
</feature>
<dbReference type="InterPro" id="IPR001048">
    <property type="entry name" value="Asp/Glu/Uridylate_kinase"/>
</dbReference>
<evidence type="ECO:0000313" key="11">
    <source>
        <dbReference type="EMBL" id="QTL98395.1"/>
    </source>
</evidence>
<gene>
    <name evidence="9 11" type="primary">argB</name>
    <name evidence="11" type="ORF">GM661_10650</name>
</gene>
<dbReference type="InterPro" id="IPR041727">
    <property type="entry name" value="NAGK-C"/>
</dbReference>
<dbReference type="KEGG" id="ifn:GM661_10650"/>
<dbReference type="GO" id="GO:0005737">
    <property type="term" value="C:cytoplasm"/>
    <property type="evidence" value="ECO:0007669"/>
    <property type="project" value="UniProtKB-SubCell"/>
</dbReference>
<reference evidence="11" key="1">
    <citation type="submission" date="2019-12" db="EMBL/GenBank/DDBJ databases">
        <authorList>
            <person name="zhang j."/>
            <person name="sun C.M."/>
        </authorList>
    </citation>
    <scope>NUCLEOTIDE SEQUENCE</scope>
    <source>
        <strain evidence="11">NS-1</strain>
    </source>
</reference>
<dbReference type="SUPFAM" id="SSF53633">
    <property type="entry name" value="Carbamate kinase-like"/>
    <property type="match status" value="1"/>
</dbReference>
<feature type="site" description="Transition state stabilizer" evidence="9">
    <location>
        <position position="245"/>
    </location>
</feature>
<dbReference type="PANTHER" id="PTHR23342:SF0">
    <property type="entry name" value="N-ACETYLGLUTAMATE SYNTHASE, MITOCHONDRIAL"/>
    <property type="match status" value="1"/>
</dbReference>
<dbReference type="NCBIfam" id="TIGR00761">
    <property type="entry name" value="argB"/>
    <property type="match status" value="1"/>
</dbReference>
<dbReference type="EC" id="2.7.2.8" evidence="9"/>
<comment type="function">
    <text evidence="9">Catalyzes the ATP-dependent phosphorylation of N-acetyl-L-glutamate.</text>
</comment>
<comment type="pathway">
    <text evidence="1 9">Amino-acid biosynthesis; L-arginine biosynthesis; N(2)-acetyl-L-ornithine from L-glutamate: step 2/4.</text>
</comment>
<dbReference type="InterPro" id="IPR004662">
    <property type="entry name" value="AcgluKinase_fam"/>
</dbReference>
<keyword evidence="7 9" id="KW-0067">ATP-binding</keyword>
<protein>
    <recommendedName>
        <fullName evidence="9">Acetylglutamate kinase</fullName>
        <ecNumber evidence="9">2.7.2.8</ecNumber>
    </recommendedName>
    <alternativeName>
        <fullName evidence="9">N-acetyl-L-glutamate 5-phosphotransferase</fullName>
    </alternativeName>
    <alternativeName>
        <fullName evidence="9">NAG kinase</fullName>
        <shortName evidence="9">NAGK</shortName>
    </alternativeName>
</protein>
<organism evidence="11 12">
    <name type="scientific">Iocasia fonsfrigidae</name>
    <dbReference type="NCBI Taxonomy" id="2682810"/>
    <lineage>
        <taxon>Bacteria</taxon>
        <taxon>Bacillati</taxon>
        <taxon>Bacillota</taxon>
        <taxon>Clostridia</taxon>
        <taxon>Halanaerobiales</taxon>
        <taxon>Halanaerobiaceae</taxon>
        <taxon>Iocasia</taxon>
    </lineage>
</organism>
<keyword evidence="3 9" id="KW-0028">Amino-acid biosynthesis</keyword>
<dbReference type="AlphaFoldDB" id="A0A8A7KE62"/>
<evidence type="ECO:0000256" key="8">
    <source>
        <dbReference type="ARBA" id="ARBA00048141"/>
    </source>
</evidence>
<dbReference type="GO" id="GO:0005524">
    <property type="term" value="F:ATP binding"/>
    <property type="evidence" value="ECO:0007669"/>
    <property type="project" value="UniProtKB-UniRule"/>
</dbReference>
<dbReference type="Proteomes" id="UP000665020">
    <property type="component" value="Chromosome"/>
</dbReference>
<evidence type="ECO:0000256" key="2">
    <source>
        <dbReference type="ARBA" id="ARBA00022571"/>
    </source>
</evidence>
<dbReference type="EMBL" id="CP046640">
    <property type="protein sequence ID" value="QTL98395.1"/>
    <property type="molecule type" value="Genomic_DNA"/>
</dbReference>
<dbReference type="PRINTS" id="PR00474">
    <property type="entry name" value="GLU5KINASE"/>
</dbReference>